<organism evidence="1 2">
    <name type="scientific">Porphyridium purpureum</name>
    <name type="common">Red alga</name>
    <name type="synonym">Porphyridium cruentum</name>
    <dbReference type="NCBI Taxonomy" id="35688"/>
    <lineage>
        <taxon>Eukaryota</taxon>
        <taxon>Rhodophyta</taxon>
        <taxon>Bangiophyceae</taxon>
        <taxon>Porphyridiales</taxon>
        <taxon>Porphyridiaceae</taxon>
        <taxon>Porphyridium</taxon>
    </lineage>
</organism>
<reference evidence="2" key="1">
    <citation type="journal article" date="2019" name="Nat. Commun.">
        <title>Expansion of phycobilisome linker gene families in mesophilic red algae.</title>
        <authorList>
            <person name="Lee J."/>
            <person name="Kim D."/>
            <person name="Bhattacharya D."/>
            <person name="Yoon H.S."/>
        </authorList>
    </citation>
    <scope>NUCLEOTIDE SEQUENCE [LARGE SCALE GENOMIC DNA]</scope>
    <source>
        <strain evidence="2">CCMP 1328</strain>
    </source>
</reference>
<dbReference type="PANTHER" id="PTHR36897:SF2">
    <property type="entry name" value="OS10G0350800 PROTEIN"/>
    <property type="match status" value="1"/>
</dbReference>
<dbReference type="Proteomes" id="UP000324585">
    <property type="component" value="Unassembled WGS sequence"/>
</dbReference>
<dbReference type="AlphaFoldDB" id="A0A5J4YSY5"/>
<name>A0A5J4YSY5_PORPP</name>
<proteinExistence type="predicted"/>
<keyword evidence="2" id="KW-1185">Reference proteome</keyword>
<comment type="caution">
    <text evidence="1">The sequence shown here is derived from an EMBL/GenBank/DDBJ whole genome shotgun (WGS) entry which is preliminary data.</text>
</comment>
<evidence type="ECO:0000313" key="1">
    <source>
        <dbReference type="EMBL" id="KAA8494569.1"/>
    </source>
</evidence>
<gene>
    <name evidence="1" type="ORF">FVE85_2810</name>
</gene>
<protein>
    <submittedName>
        <fullName evidence="1">Uncharacterized protein</fullName>
    </submittedName>
</protein>
<sequence>MERFVEDDATSSAMALAFAQTTVPATIRWTGNHGRDVSVCVRAGEIDDQDLADETTVSSEQVLQVLEKRGYSVFNKSSPVTIVYEARCTGDTDKVAGFIQCLVFPGRLHVEAVKTDAAAILKQETKPRERKWLQLGALLGLLAILKARERGIENVYGLAIKDGTKQHQRLTAYMRRMGAVDVRPVGGGMKHFADRLVWGGPGMIMLINANKTARKYAALIAKELAADHD</sequence>
<evidence type="ECO:0000313" key="2">
    <source>
        <dbReference type="Proteomes" id="UP000324585"/>
    </source>
</evidence>
<dbReference type="EMBL" id="VRMN01000004">
    <property type="protein sequence ID" value="KAA8494569.1"/>
    <property type="molecule type" value="Genomic_DNA"/>
</dbReference>
<accession>A0A5J4YSY5</accession>
<dbReference type="PANTHER" id="PTHR36897">
    <property type="entry name" value="OS10G0351100-LIKE PROTEIN"/>
    <property type="match status" value="1"/>
</dbReference>